<feature type="chain" id="PRO_5045516558" evidence="1">
    <location>
        <begin position="21"/>
        <end position="235"/>
    </location>
</feature>
<evidence type="ECO:0000313" key="3">
    <source>
        <dbReference type="Proteomes" id="UP001408356"/>
    </source>
</evidence>
<evidence type="ECO:0000256" key="1">
    <source>
        <dbReference type="SAM" id="SignalP"/>
    </source>
</evidence>
<feature type="signal peptide" evidence="1">
    <location>
        <begin position="1"/>
        <end position="20"/>
    </location>
</feature>
<protein>
    <submittedName>
        <fullName evidence="2">Ecp2 effector protein domain-containing protein</fullName>
    </submittedName>
</protein>
<name>A0ABR2UQ76_9PEZI</name>
<proteinExistence type="predicted"/>
<organism evidence="2 3">
    <name type="scientific">Seiridium unicorne</name>
    <dbReference type="NCBI Taxonomy" id="138068"/>
    <lineage>
        <taxon>Eukaryota</taxon>
        <taxon>Fungi</taxon>
        <taxon>Dikarya</taxon>
        <taxon>Ascomycota</taxon>
        <taxon>Pezizomycotina</taxon>
        <taxon>Sordariomycetes</taxon>
        <taxon>Xylariomycetidae</taxon>
        <taxon>Amphisphaeriales</taxon>
        <taxon>Sporocadaceae</taxon>
        <taxon>Seiridium</taxon>
    </lineage>
</organism>
<comment type="caution">
    <text evidence="2">The sequence shown here is derived from an EMBL/GenBank/DDBJ whole genome shotgun (WGS) entry which is preliminary data.</text>
</comment>
<reference evidence="2 3" key="1">
    <citation type="journal article" date="2024" name="J. Plant Pathol.">
        <title>Sequence and assembly of the genome of Seiridium unicorne, isolate CBS 538.82, causal agent of cypress canker disease.</title>
        <authorList>
            <person name="Scali E."/>
            <person name="Rocca G.D."/>
            <person name="Danti R."/>
            <person name="Garbelotto M."/>
            <person name="Barberini S."/>
            <person name="Baroncelli R."/>
            <person name="Emiliani G."/>
        </authorList>
    </citation>
    <scope>NUCLEOTIDE SEQUENCE [LARGE SCALE GENOMIC DNA]</scope>
    <source>
        <strain evidence="2 3">BM-138-508</strain>
    </source>
</reference>
<accession>A0ABR2UQ76</accession>
<keyword evidence="3" id="KW-1185">Reference proteome</keyword>
<dbReference type="EMBL" id="JARVKF010000404">
    <property type="protein sequence ID" value="KAK9416782.1"/>
    <property type="molecule type" value="Genomic_DNA"/>
</dbReference>
<keyword evidence="1" id="KW-0732">Signal</keyword>
<sequence length="235" mass="24626">MYSATILVPLILHLAGTALAKPMPVSPNRRNTCGVPVDTTISPTGNLTVHFSDNKISLGDQDPTDLFKKVQSQCADAGSCNPNAWTGKGQEPGNPGGLENVDISMIAHGLYPVWIHNGLFDALMTALSKAMDKQTKKYTPSTSCTSSIGCFGSSDKSIDVYTIPDWIAVYWYDPNDCNADPAYMGVETSVKVEGSGGFCGTFSTLGGALASSMQAPPGAGIFFSLLGLSCSLAGQ</sequence>
<dbReference type="Proteomes" id="UP001408356">
    <property type="component" value="Unassembled WGS sequence"/>
</dbReference>
<evidence type="ECO:0000313" key="2">
    <source>
        <dbReference type="EMBL" id="KAK9416782.1"/>
    </source>
</evidence>
<gene>
    <name evidence="2" type="ORF">SUNI508_09480</name>
</gene>